<gene>
    <name evidence="2" type="ORF">HZH66_002622</name>
</gene>
<accession>A0A834KK35</accession>
<name>A0A834KK35_VESVU</name>
<evidence type="ECO:0000256" key="1">
    <source>
        <dbReference type="SAM" id="MobiDB-lite"/>
    </source>
</evidence>
<dbReference type="AlphaFoldDB" id="A0A834KK35"/>
<organism evidence="2 3">
    <name type="scientific">Vespula vulgaris</name>
    <name type="common">Yellow jacket</name>
    <name type="synonym">Wasp</name>
    <dbReference type="NCBI Taxonomy" id="7454"/>
    <lineage>
        <taxon>Eukaryota</taxon>
        <taxon>Metazoa</taxon>
        <taxon>Ecdysozoa</taxon>
        <taxon>Arthropoda</taxon>
        <taxon>Hexapoda</taxon>
        <taxon>Insecta</taxon>
        <taxon>Pterygota</taxon>
        <taxon>Neoptera</taxon>
        <taxon>Endopterygota</taxon>
        <taxon>Hymenoptera</taxon>
        <taxon>Apocrita</taxon>
        <taxon>Aculeata</taxon>
        <taxon>Vespoidea</taxon>
        <taxon>Vespidae</taxon>
        <taxon>Vespinae</taxon>
        <taxon>Vespula</taxon>
    </lineage>
</organism>
<protein>
    <submittedName>
        <fullName evidence="2">Uncharacterized protein</fullName>
    </submittedName>
</protein>
<comment type="caution">
    <text evidence="2">The sequence shown here is derived from an EMBL/GenBank/DDBJ whole genome shotgun (WGS) entry which is preliminary data.</text>
</comment>
<dbReference type="EMBL" id="JACSEA010000002">
    <property type="protein sequence ID" value="KAF7408085.1"/>
    <property type="molecule type" value="Genomic_DNA"/>
</dbReference>
<evidence type="ECO:0000313" key="2">
    <source>
        <dbReference type="EMBL" id="KAF7408085.1"/>
    </source>
</evidence>
<feature type="region of interest" description="Disordered" evidence="1">
    <location>
        <begin position="117"/>
        <end position="148"/>
    </location>
</feature>
<proteinExistence type="predicted"/>
<reference evidence="2" key="1">
    <citation type="journal article" date="2020" name="G3 (Bethesda)">
        <title>High-Quality Assemblies for Three Invasive Social Wasps from the &lt;i&gt;Vespula&lt;/i&gt; Genus.</title>
        <authorList>
            <person name="Harrop T.W.R."/>
            <person name="Guhlin J."/>
            <person name="McLaughlin G.M."/>
            <person name="Permina E."/>
            <person name="Stockwell P."/>
            <person name="Gilligan J."/>
            <person name="Le Lec M.F."/>
            <person name="Gruber M.A.M."/>
            <person name="Quinn O."/>
            <person name="Lovegrove M."/>
            <person name="Duncan E.J."/>
            <person name="Remnant E.J."/>
            <person name="Van Eeckhoven J."/>
            <person name="Graham B."/>
            <person name="Knapp R.A."/>
            <person name="Langford K.W."/>
            <person name="Kronenberg Z."/>
            <person name="Press M.O."/>
            <person name="Eacker S.M."/>
            <person name="Wilson-Rankin E.E."/>
            <person name="Purcell J."/>
            <person name="Lester P.J."/>
            <person name="Dearden P.K."/>
        </authorList>
    </citation>
    <scope>NUCLEOTIDE SEQUENCE</scope>
    <source>
        <strain evidence="2">Marl-1</strain>
    </source>
</reference>
<sequence length="173" mass="19351">MIGGRRRDRVADADFFRSEDPGRTLIVTGEARNRAVTQQRPKYMDVRYLASLTDLSCSVNSSASLSCTNLLIVSDHSINLLISFTHNDIELIGEISLRIVDLHSSVRRTVVEIGVGSRMDKTHASPPPPHTEDTANKNERNRKKFERGLLTNRVRKTDTALISGGHPWDENIS</sequence>
<dbReference type="Proteomes" id="UP000614350">
    <property type="component" value="Unassembled WGS sequence"/>
</dbReference>
<evidence type="ECO:0000313" key="3">
    <source>
        <dbReference type="Proteomes" id="UP000614350"/>
    </source>
</evidence>
<keyword evidence="3" id="KW-1185">Reference proteome</keyword>
<feature type="compositionally biased region" description="Basic and acidic residues" evidence="1">
    <location>
        <begin position="130"/>
        <end position="139"/>
    </location>
</feature>